<dbReference type="RefSeq" id="WP_039142857.1">
    <property type="nucleotide sequence ID" value="NZ_JSVC01000023.1"/>
</dbReference>
<organism evidence="2 3">
    <name type="scientific">Flavihumibacter solisilvae</name>
    <dbReference type="NCBI Taxonomy" id="1349421"/>
    <lineage>
        <taxon>Bacteria</taxon>
        <taxon>Pseudomonadati</taxon>
        <taxon>Bacteroidota</taxon>
        <taxon>Chitinophagia</taxon>
        <taxon>Chitinophagales</taxon>
        <taxon>Chitinophagaceae</taxon>
        <taxon>Flavihumibacter</taxon>
    </lineage>
</organism>
<accession>A0A0C1IG23</accession>
<keyword evidence="3" id="KW-1185">Reference proteome</keyword>
<feature type="chain" id="PRO_5002147182" evidence="1">
    <location>
        <begin position="21"/>
        <end position="134"/>
    </location>
</feature>
<keyword evidence="1" id="KW-0732">Signal</keyword>
<evidence type="ECO:0000256" key="1">
    <source>
        <dbReference type="SAM" id="SignalP"/>
    </source>
</evidence>
<gene>
    <name evidence="2" type="ORF">OI18_19400</name>
</gene>
<evidence type="ECO:0000313" key="3">
    <source>
        <dbReference type="Proteomes" id="UP000031408"/>
    </source>
</evidence>
<protein>
    <submittedName>
        <fullName evidence="2">Uncharacterized protein</fullName>
    </submittedName>
</protein>
<feature type="signal peptide" evidence="1">
    <location>
        <begin position="1"/>
        <end position="20"/>
    </location>
</feature>
<comment type="caution">
    <text evidence="2">The sequence shown here is derived from an EMBL/GenBank/DDBJ whole genome shotgun (WGS) entry which is preliminary data.</text>
</comment>
<dbReference type="Proteomes" id="UP000031408">
    <property type="component" value="Unassembled WGS sequence"/>
</dbReference>
<dbReference type="OrthoDB" id="671785at2"/>
<evidence type="ECO:0000313" key="2">
    <source>
        <dbReference type="EMBL" id="KIC93100.1"/>
    </source>
</evidence>
<proteinExistence type="predicted"/>
<dbReference type="Gene3D" id="3.10.450.50">
    <property type="match status" value="1"/>
</dbReference>
<dbReference type="PROSITE" id="PS51257">
    <property type="entry name" value="PROKAR_LIPOPROTEIN"/>
    <property type="match status" value="1"/>
</dbReference>
<dbReference type="STRING" id="1349421.OI18_19400"/>
<sequence>MKYTAGICLLSLSLSFAACSGNENYTKAEDAMDAGREFIRASLDGNMKKANFYLLQDSTNQMIFDKWKYDVYNKLSPEERTNYRQANILTVKVDKLDDSTVNFTYSNTYKSKDTTTVKIVRKDGEWLVDLKEIH</sequence>
<reference evidence="2 3" key="1">
    <citation type="submission" date="2014-11" db="EMBL/GenBank/DDBJ databases">
        <title>Genome sequence of Flavihumibacter solisilvae 3-3.</title>
        <authorList>
            <person name="Zhou G."/>
            <person name="Li M."/>
            <person name="Wang G."/>
        </authorList>
    </citation>
    <scope>NUCLEOTIDE SEQUENCE [LARGE SCALE GENOMIC DNA]</scope>
    <source>
        <strain evidence="2 3">3-3</strain>
    </source>
</reference>
<dbReference type="EMBL" id="JSVC01000023">
    <property type="protein sequence ID" value="KIC93100.1"/>
    <property type="molecule type" value="Genomic_DNA"/>
</dbReference>
<dbReference type="AlphaFoldDB" id="A0A0C1IG23"/>
<name>A0A0C1IG23_9BACT</name>